<keyword evidence="8" id="KW-0133">Cell shape</keyword>
<evidence type="ECO:0000256" key="19">
    <source>
        <dbReference type="ARBA" id="ARBA00044770"/>
    </source>
</evidence>
<feature type="region of interest" description="Disordered" evidence="22">
    <location>
        <begin position="1"/>
        <end position="24"/>
    </location>
</feature>
<dbReference type="PANTHER" id="PTHR30474:SF2">
    <property type="entry name" value="PEPTIDOGLYCAN GLYCOSYLTRANSFERASE FTSW-RELATED"/>
    <property type="match status" value="1"/>
</dbReference>
<feature type="transmembrane region" description="Helical" evidence="23">
    <location>
        <begin position="43"/>
        <end position="65"/>
    </location>
</feature>
<dbReference type="GO" id="GO:0071555">
    <property type="term" value="P:cell wall organization"/>
    <property type="evidence" value="ECO:0007669"/>
    <property type="project" value="UniProtKB-KW"/>
</dbReference>
<evidence type="ECO:0000256" key="23">
    <source>
        <dbReference type="SAM" id="Phobius"/>
    </source>
</evidence>
<dbReference type="Pfam" id="PF01098">
    <property type="entry name" value="FTSW_RODA_SPOVE"/>
    <property type="match status" value="1"/>
</dbReference>
<feature type="transmembrane region" description="Helical" evidence="23">
    <location>
        <begin position="340"/>
        <end position="364"/>
    </location>
</feature>
<organism evidence="24 25">
    <name type="scientific">Naumannella halotolerans</name>
    <dbReference type="NCBI Taxonomy" id="993414"/>
    <lineage>
        <taxon>Bacteria</taxon>
        <taxon>Bacillati</taxon>
        <taxon>Actinomycetota</taxon>
        <taxon>Actinomycetes</taxon>
        <taxon>Propionibacteriales</taxon>
        <taxon>Propionibacteriaceae</taxon>
        <taxon>Naumannella</taxon>
    </lineage>
</organism>
<comment type="pathway">
    <text evidence="2">Cell wall biogenesis; peptidoglycan biosynthesis.</text>
</comment>
<evidence type="ECO:0000256" key="6">
    <source>
        <dbReference type="ARBA" id="ARBA00022679"/>
    </source>
</evidence>
<sequence length="426" mass="46156">MADGSSPHTREGRTGRTQPVVDEPVTDRDLRDQLRAVLAHPMATTHLVVASSVLLVGLGVMMVLSSSSVFAGENYGDPYYFLKRQGFFLVIGVVAAIVLSRLTPSTLRTLSWVAMILACVLLILTYTPLGVEVNGNRNWLKLGTDLFRIQPSEFAKLALIMWGADIFHRKQRLLEQPKHLLVPFLPGALVLIGLVVFQGDLGTAVIMIAIVAAVLWAIGTPMRLLVSMTVLTIAALVPMTVLSADRMRRFSYFFNPDEGLDGSNLQQIQSLYGIASGSWWGVGLGGSRQKWGALPEAHNDFIFAVIAEELGLIGSLSVLALFAVLTFAGLRIALRSDIPFCRYTAAGITAWFSLQALINMAVVLRMLPVLGVPLPMVSYGGSALLANLCALGVLVACARHEPEARQLRAQRRRGSAPRVTTLVGSR</sequence>
<evidence type="ECO:0000256" key="16">
    <source>
        <dbReference type="ARBA" id="ARBA00038053"/>
    </source>
</evidence>
<evidence type="ECO:0000256" key="10">
    <source>
        <dbReference type="ARBA" id="ARBA00022989"/>
    </source>
</evidence>
<dbReference type="GO" id="GO:0008955">
    <property type="term" value="F:peptidoglycan glycosyltransferase activity"/>
    <property type="evidence" value="ECO:0007669"/>
    <property type="project" value="UniProtKB-EC"/>
</dbReference>
<dbReference type="GO" id="GO:0032153">
    <property type="term" value="C:cell division site"/>
    <property type="evidence" value="ECO:0007669"/>
    <property type="project" value="TreeGrafter"/>
</dbReference>
<feature type="transmembrane region" description="Helical" evidence="23">
    <location>
        <begin position="224"/>
        <end position="244"/>
    </location>
</feature>
<evidence type="ECO:0000256" key="13">
    <source>
        <dbReference type="ARBA" id="ARBA00023316"/>
    </source>
</evidence>
<dbReference type="GO" id="GO:0009252">
    <property type="term" value="P:peptidoglycan biosynthetic process"/>
    <property type="evidence" value="ECO:0007669"/>
    <property type="project" value="UniProtKB-KW"/>
</dbReference>
<comment type="subcellular location">
    <subcellularLocation>
        <location evidence="1">Cell membrane</location>
        <topology evidence="1">Multi-pass membrane protein</topology>
    </subcellularLocation>
</comment>
<feature type="transmembrane region" description="Helical" evidence="23">
    <location>
        <begin position="149"/>
        <end position="168"/>
    </location>
</feature>
<keyword evidence="6" id="KW-0808">Transferase</keyword>
<dbReference type="NCBIfam" id="TIGR02614">
    <property type="entry name" value="ftsW"/>
    <property type="match status" value="1"/>
</dbReference>
<evidence type="ECO:0000256" key="17">
    <source>
        <dbReference type="ARBA" id="ARBA00041185"/>
    </source>
</evidence>
<feature type="transmembrane region" description="Helical" evidence="23">
    <location>
        <begin position="180"/>
        <end position="197"/>
    </location>
</feature>
<comment type="similarity">
    <text evidence="16">Belongs to the SEDS family. FtsW subfamily.</text>
</comment>
<dbReference type="InterPro" id="IPR013437">
    <property type="entry name" value="FtsW"/>
</dbReference>
<keyword evidence="25" id="KW-1185">Reference proteome</keyword>
<keyword evidence="10 23" id="KW-1133">Transmembrane helix</keyword>
<evidence type="ECO:0000256" key="21">
    <source>
        <dbReference type="ARBA" id="ARBA00049966"/>
    </source>
</evidence>
<keyword evidence="4 24" id="KW-0132">Cell division</keyword>
<dbReference type="GO" id="GO:0051301">
    <property type="term" value="P:cell division"/>
    <property type="evidence" value="ECO:0007669"/>
    <property type="project" value="UniProtKB-KW"/>
</dbReference>
<evidence type="ECO:0000256" key="15">
    <source>
        <dbReference type="ARBA" id="ARBA00033270"/>
    </source>
</evidence>
<evidence type="ECO:0000256" key="20">
    <source>
        <dbReference type="ARBA" id="ARBA00049902"/>
    </source>
</evidence>
<comment type="function">
    <text evidence="21">Peptidoglycan polymerase that is essential for cell division.</text>
</comment>
<proteinExistence type="inferred from homology"/>
<evidence type="ECO:0000256" key="1">
    <source>
        <dbReference type="ARBA" id="ARBA00004651"/>
    </source>
</evidence>
<feature type="transmembrane region" description="Helical" evidence="23">
    <location>
        <begin position="203"/>
        <end position="219"/>
    </location>
</feature>
<dbReference type="GO" id="GO:0008360">
    <property type="term" value="P:regulation of cell shape"/>
    <property type="evidence" value="ECO:0007669"/>
    <property type="project" value="UniProtKB-KW"/>
</dbReference>
<evidence type="ECO:0000256" key="8">
    <source>
        <dbReference type="ARBA" id="ARBA00022960"/>
    </source>
</evidence>
<comment type="caution">
    <text evidence="24">The sequence shown here is derived from an EMBL/GenBank/DDBJ whole genome shotgun (WGS) entry which is preliminary data.</text>
</comment>
<evidence type="ECO:0000313" key="25">
    <source>
        <dbReference type="Proteomes" id="UP000295371"/>
    </source>
</evidence>
<reference evidence="24 25" key="1">
    <citation type="submission" date="2019-03" db="EMBL/GenBank/DDBJ databases">
        <title>Genomic Encyclopedia of Archaeal and Bacterial Type Strains, Phase II (KMG-II): from individual species to whole genera.</title>
        <authorList>
            <person name="Goeker M."/>
        </authorList>
    </citation>
    <scope>NUCLEOTIDE SEQUENCE [LARGE SCALE GENOMIC DNA]</scope>
    <source>
        <strain evidence="24 25">DSM 24323</strain>
    </source>
</reference>
<evidence type="ECO:0000256" key="11">
    <source>
        <dbReference type="ARBA" id="ARBA00023136"/>
    </source>
</evidence>
<keyword evidence="9" id="KW-0573">Peptidoglycan synthesis</keyword>
<dbReference type="GO" id="GO:0005886">
    <property type="term" value="C:plasma membrane"/>
    <property type="evidence" value="ECO:0007669"/>
    <property type="project" value="UniProtKB-SubCell"/>
</dbReference>
<feature type="transmembrane region" description="Helical" evidence="23">
    <location>
        <begin position="376"/>
        <end position="398"/>
    </location>
</feature>
<name>A0A4R7J621_9ACTN</name>
<dbReference type="PROSITE" id="PS00428">
    <property type="entry name" value="FTSW_RODA_SPOVE"/>
    <property type="match status" value="1"/>
</dbReference>
<keyword evidence="13" id="KW-0961">Cell wall biogenesis/degradation</keyword>
<keyword evidence="5" id="KW-0328">Glycosyltransferase</keyword>
<feature type="transmembrane region" description="Helical" evidence="23">
    <location>
        <begin position="110"/>
        <end position="129"/>
    </location>
</feature>
<dbReference type="GO" id="GO:0015648">
    <property type="term" value="F:lipid-linked peptidoglycan transporter activity"/>
    <property type="evidence" value="ECO:0007669"/>
    <property type="project" value="TreeGrafter"/>
</dbReference>
<dbReference type="InterPro" id="IPR018365">
    <property type="entry name" value="Cell_cycle_FtsW-rel_CS"/>
</dbReference>
<gene>
    <name evidence="24" type="ORF">CLV29_0399</name>
</gene>
<evidence type="ECO:0000256" key="7">
    <source>
        <dbReference type="ARBA" id="ARBA00022692"/>
    </source>
</evidence>
<dbReference type="EMBL" id="SOAW01000001">
    <property type="protein sequence ID" value="TDT32810.1"/>
    <property type="molecule type" value="Genomic_DNA"/>
</dbReference>
<evidence type="ECO:0000256" key="9">
    <source>
        <dbReference type="ARBA" id="ARBA00022984"/>
    </source>
</evidence>
<evidence type="ECO:0000256" key="12">
    <source>
        <dbReference type="ARBA" id="ARBA00023306"/>
    </source>
</evidence>
<evidence type="ECO:0000256" key="3">
    <source>
        <dbReference type="ARBA" id="ARBA00022475"/>
    </source>
</evidence>
<dbReference type="Proteomes" id="UP000295371">
    <property type="component" value="Unassembled WGS sequence"/>
</dbReference>
<evidence type="ECO:0000256" key="5">
    <source>
        <dbReference type="ARBA" id="ARBA00022676"/>
    </source>
</evidence>
<accession>A0A4R7J621</accession>
<keyword evidence="12" id="KW-0131">Cell cycle</keyword>
<evidence type="ECO:0000256" key="4">
    <source>
        <dbReference type="ARBA" id="ARBA00022618"/>
    </source>
</evidence>
<evidence type="ECO:0000256" key="2">
    <source>
        <dbReference type="ARBA" id="ARBA00004752"/>
    </source>
</evidence>
<protein>
    <recommendedName>
        <fullName evidence="17">Probable peptidoglycan glycosyltransferase FtsW</fullName>
        <ecNumber evidence="19">2.4.99.28</ecNumber>
    </recommendedName>
    <alternativeName>
        <fullName evidence="18">Cell division protein FtsW</fullName>
    </alternativeName>
    <alternativeName>
        <fullName evidence="15">Cell wall polymerase</fullName>
    </alternativeName>
    <alternativeName>
        <fullName evidence="14">Peptidoglycan polymerase</fullName>
    </alternativeName>
</protein>
<keyword evidence="3" id="KW-1003">Cell membrane</keyword>
<dbReference type="PANTHER" id="PTHR30474">
    <property type="entry name" value="CELL CYCLE PROTEIN"/>
    <property type="match status" value="1"/>
</dbReference>
<feature type="transmembrane region" description="Helical" evidence="23">
    <location>
        <begin position="301"/>
        <end position="328"/>
    </location>
</feature>
<keyword evidence="7 23" id="KW-0812">Transmembrane</keyword>
<dbReference type="AlphaFoldDB" id="A0A4R7J621"/>
<evidence type="ECO:0000256" key="14">
    <source>
        <dbReference type="ARBA" id="ARBA00032370"/>
    </source>
</evidence>
<evidence type="ECO:0000313" key="24">
    <source>
        <dbReference type="EMBL" id="TDT32810.1"/>
    </source>
</evidence>
<dbReference type="EC" id="2.4.99.28" evidence="19"/>
<dbReference type="InterPro" id="IPR001182">
    <property type="entry name" value="FtsW/RodA"/>
</dbReference>
<evidence type="ECO:0000256" key="18">
    <source>
        <dbReference type="ARBA" id="ARBA00041418"/>
    </source>
</evidence>
<comment type="catalytic activity">
    <reaction evidence="20">
        <text>[GlcNAc-(1-&gt;4)-Mur2Ac(oyl-L-Ala-gamma-D-Glu-L-Lys-D-Ala-D-Ala)](n)-di-trans,octa-cis-undecaprenyl diphosphate + beta-D-GlcNAc-(1-&gt;4)-Mur2Ac(oyl-L-Ala-gamma-D-Glu-L-Lys-D-Ala-D-Ala)-di-trans,octa-cis-undecaprenyl diphosphate = [GlcNAc-(1-&gt;4)-Mur2Ac(oyl-L-Ala-gamma-D-Glu-L-Lys-D-Ala-D-Ala)](n+1)-di-trans,octa-cis-undecaprenyl diphosphate + di-trans,octa-cis-undecaprenyl diphosphate + H(+)</text>
        <dbReference type="Rhea" id="RHEA:23708"/>
        <dbReference type="Rhea" id="RHEA-COMP:9602"/>
        <dbReference type="Rhea" id="RHEA-COMP:9603"/>
        <dbReference type="ChEBI" id="CHEBI:15378"/>
        <dbReference type="ChEBI" id="CHEBI:58405"/>
        <dbReference type="ChEBI" id="CHEBI:60033"/>
        <dbReference type="ChEBI" id="CHEBI:78435"/>
        <dbReference type="EC" id="2.4.99.28"/>
    </reaction>
</comment>
<keyword evidence="11 23" id="KW-0472">Membrane</keyword>
<feature type="transmembrane region" description="Helical" evidence="23">
    <location>
        <begin position="85"/>
        <end position="103"/>
    </location>
</feature>
<dbReference type="RefSeq" id="WP_208292721.1">
    <property type="nucleotide sequence ID" value="NZ_CP171129.1"/>
</dbReference>
<evidence type="ECO:0000256" key="22">
    <source>
        <dbReference type="SAM" id="MobiDB-lite"/>
    </source>
</evidence>